<evidence type="ECO:0000313" key="2">
    <source>
        <dbReference type="Proteomes" id="UP001186944"/>
    </source>
</evidence>
<evidence type="ECO:0000313" key="1">
    <source>
        <dbReference type="EMBL" id="KAK3106149.1"/>
    </source>
</evidence>
<proteinExistence type="predicted"/>
<accession>A0AA89C9Z3</accession>
<reference evidence="1" key="1">
    <citation type="submission" date="2019-08" db="EMBL/GenBank/DDBJ databases">
        <title>The improved chromosome-level genome for the pearl oyster Pinctada fucata martensii using PacBio sequencing and Hi-C.</title>
        <authorList>
            <person name="Zheng Z."/>
        </authorList>
    </citation>
    <scope>NUCLEOTIDE SEQUENCE</scope>
    <source>
        <strain evidence="1">ZZ-2019</strain>
        <tissue evidence="1">Adductor muscle</tissue>
    </source>
</reference>
<dbReference type="SUPFAM" id="SSF50952">
    <property type="entry name" value="Soluble quinoprotein glucose dehydrogenase"/>
    <property type="match status" value="1"/>
</dbReference>
<dbReference type="InterPro" id="IPR011041">
    <property type="entry name" value="Quinoprot_gluc/sorb_DH_b-prop"/>
</dbReference>
<keyword evidence="2" id="KW-1185">Reference proteome</keyword>
<protein>
    <submittedName>
        <fullName evidence="1">Uncharacterized protein</fullName>
    </submittedName>
</protein>
<dbReference type="Proteomes" id="UP001186944">
    <property type="component" value="Unassembled WGS sequence"/>
</dbReference>
<dbReference type="Gene3D" id="2.120.10.30">
    <property type="entry name" value="TolB, C-terminal domain"/>
    <property type="match status" value="1"/>
</dbReference>
<name>A0AA89C9Z3_PINIB</name>
<gene>
    <name evidence="1" type="ORF">FSP39_013728</name>
</gene>
<comment type="caution">
    <text evidence="1">The sequence shown here is derived from an EMBL/GenBank/DDBJ whole genome shotgun (WGS) entry which is preliminary data.</text>
</comment>
<organism evidence="1 2">
    <name type="scientific">Pinctada imbricata</name>
    <name type="common">Atlantic pearl-oyster</name>
    <name type="synonym">Pinctada martensii</name>
    <dbReference type="NCBI Taxonomy" id="66713"/>
    <lineage>
        <taxon>Eukaryota</taxon>
        <taxon>Metazoa</taxon>
        <taxon>Spiralia</taxon>
        <taxon>Lophotrochozoa</taxon>
        <taxon>Mollusca</taxon>
        <taxon>Bivalvia</taxon>
        <taxon>Autobranchia</taxon>
        <taxon>Pteriomorphia</taxon>
        <taxon>Pterioida</taxon>
        <taxon>Pterioidea</taxon>
        <taxon>Pteriidae</taxon>
        <taxon>Pinctada</taxon>
    </lineage>
</organism>
<dbReference type="InterPro" id="IPR011042">
    <property type="entry name" value="6-blade_b-propeller_TolB-like"/>
</dbReference>
<dbReference type="EMBL" id="VSWD01000003">
    <property type="protein sequence ID" value="KAK3106149.1"/>
    <property type="molecule type" value="Genomic_DNA"/>
</dbReference>
<dbReference type="AlphaFoldDB" id="A0AA89C9Z3"/>
<sequence length="333" mass="38291">MTETELFTDIDTKCDIQLDMYRKRRESCESIQKQLTDSSELLSTLTDKSKPEFAVSTLIDMQKSRESELSSIQNMKVNFQRYKLTFTEDAGIDNFLRKCSQFGHVNESFTVLSQADFLTSEDVARERRQTSASQFNMLQLQTMIDAKLRGEQRNWITSVCFMADNRVVLIDRYNEKVKMFSEDCEFLDSYFFENTRLFAVASTNVDEIAVTLPVKMKIKIISTVGNKFKVENVIDTKQPCFGIAITFNHLFVCCATVKHMPCCIKIFDAEYQFVRDITFDNEGVAMFTSLSKAFIAVAPEQNNVSVVDKRSDRHTIVTFDMNGKVKSRDPMPL</sequence>